<dbReference type="STRING" id="1137991.SAMN05660642_03046"/>
<dbReference type="AlphaFoldDB" id="A0A1G9V1S6"/>
<keyword evidence="2" id="KW-0255">Endonuclease</keyword>
<reference evidence="3" key="1">
    <citation type="submission" date="2016-10" db="EMBL/GenBank/DDBJ databases">
        <authorList>
            <person name="Varghese N."/>
            <person name="Submissions S."/>
        </authorList>
    </citation>
    <scope>NUCLEOTIDE SEQUENCE [LARGE SCALE GENOMIC DNA]</scope>
    <source>
        <strain evidence="3">DSM 45419</strain>
    </source>
</reference>
<proteinExistence type="predicted"/>
<keyword evidence="3" id="KW-1185">Reference proteome</keyword>
<evidence type="ECO:0000313" key="2">
    <source>
        <dbReference type="EMBL" id="SDM66040.1"/>
    </source>
</evidence>
<dbReference type="Proteomes" id="UP000198680">
    <property type="component" value="Unassembled WGS sequence"/>
</dbReference>
<dbReference type="Pfam" id="PF13391">
    <property type="entry name" value="HNH_2"/>
    <property type="match status" value="1"/>
</dbReference>
<protein>
    <submittedName>
        <fullName evidence="2">HNH endonuclease</fullName>
    </submittedName>
</protein>
<evidence type="ECO:0000259" key="1">
    <source>
        <dbReference type="Pfam" id="PF13391"/>
    </source>
</evidence>
<organism evidence="2 3">
    <name type="scientific">Geodermatophilus siccatus</name>
    <dbReference type="NCBI Taxonomy" id="1137991"/>
    <lineage>
        <taxon>Bacteria</taxon>
        <taxon>Bacillati</taxon>
        <taxon>Actinomycetota</taxon>
        <taxon>Actinomycetes</taxon>
        <taxon>Geodermatophilales</taxon>
        <taxon>Geodermatophilaceae</taxon>
        <taxon>Geodermatophilus</taxon>
    </lineage>
</organism>
<keyword evidence="2" id="KW-0378">Hydrolase</keyword>
<sequence>MEDGAFLVSTPKGIYKPRDLEYALSIKIKRDSPYLDGSVRNRADGSWFFAYHQEGPDPQQRDRLFTNRGLMACIRDRVPVGVLIEEPPIGRRPQYRVLGLAYPVGWEDGYFFFESLEGPAGPRGDTAADVLLTDAEAEAERQAPADPPSDDYEARRRTYREIVSRRGQPAFRRALLKAYDARCAITGCAAEAVLEAAHLRPYRGPSSNTVTNGLLLRADIHTLLDLQLLAIDPASRRVVVSRSLHFTEYKVLDGTPLAAPQEPAHRPAGAVLELMWANFQQAEALR</sequence>
<name>A0A1G9V1S6_9ACTN</name>
<gene>
    <name evidence="2" type="ORF">SAMN05660642_03046</name>
</gene>
<dbReference type="GO" id="GO:0004519">
    <property type="term" value="F:endonuclease activity"/>
    <property type="evidence" value="ECO:0007669"/>
    <property type="project" value="UniProtKB-KW"/>
</dbReference>
<accession>A0A1G9V1S6</accession>
<keyword evidence="2" id="KW-0540">Nuclease</keyword>
<dbReference type="EMBL" id="FNHE01000007">
    <property type="protein sequence ID" value="SDM66040.1"/>
    <property type="molecule type" value="Genomic_DNA"/>
</dbReference>
<feature type="domain" description="HNH nuclease" evidence="1">
    <location>
        <begin position="183"/>
        <end position="232"/>
    </location>
</feature>
<dbReference type="InterPro" id="IPR003615">
    <property type="entry name" value="HNH_nuc"/>
</dbReference>
<evidence type="ECO:0000313" key="3">
    <source>
        <dbReference type="Proteomes" id="UP000198680"/>
    </source>
</evidence>